<feature type="transmembrane region" description="Helical" evidence="1">
    <location>
        <begin position="85"/>
        <end position="104"/>
    </location>
</feature>
<feature type="transmembrane region" description="Helical" evidence="1">
    <location>
        <begin position="194"/>
        <end position="212"/>
    </location>
</feature>
<keyword evidence="1" id="KW-0812">Transmembrane</keyword>
<reference evidence="2" key="1">
    <citation type="submission" date="2020-05" db="EMBL/GenBank/DDBJ databases">
        <authorList>
            <person name="Chiriac C."/>
            <person name="Salcher M."/>
            <person name="Ghai R."/>
            <person name="Kavagutti S V."/>
        </authorList>
    </citation>
    <scope>NUCLEOTIDE SEQUENCE</scope>
</reference>
<dbReference type="EMBL" id="CAEZSF010000111">
    <property type="protein sequence ID" value="CAB4543422.1"/>
    <property type="molecule type" value="Genomic_DNA"/>
</dbReference>
<feature type="transmembrane region" description="Helical" evidence="1">
    <location>
        <begin position="464"/>
        <end position="485"/>
    </location>
</feature>
<protein>
    <submittedName>
        <fullName evidence="2">Unannotated protein</fullName>
    </submittedName>
</protein>
<gene>
    <name evidence="2" type="ORF">UFOPK1358_01161</name>
</gene>
<feature type="transmembrane region" description="Helical" evidence="1">
    <location>
        <begin position="125"/>
        <end position="158"/>
    </location>
</feature>
<proteinExistence type="predicted"/>
<evidence type="ECO:0000256" key="1">
    <source>
        <dbReference type="SAM" id="Phobius"/>
    </source>
</evidence>
<feature type="transmembrane region" description="Helical" evidence="1">
    <location>
        <begin position="303"/>
        <end position="322"/>
    </location>
</feature>
<keyword evidence="1" id="KW-0472">Membrane</keyword>
<feature type="transmembrane region" description="Helical" evidence="1">
    <location>
        <begin position="350"/>
        <end position="376"/>
    </location>
</feature>
<feature type="transmembrane region" description="Helical" evidence="1">
    <location>
        <begin position="513"/>
        <end position="531"/>
    </location>
</feature>
<name>A0A6J6BWH4_9ZZZZ</name>
<feature type="transmembrane region" description="Helical" evidence="1">
    <location>
        <begin position="397"/>
        <end position="421"/>
    </location>
</feature>
<evidence type="ECO:0000313" key="2">
    <source>
        <dbReference type="EMBL" id="CAB4543422.1"/>
    </source>
</evidence>
<sequence>MTASENGFSGTVGLFRLAMRRDRILLPAWISVFALTAAVSAQATADLYPTLGSRIAAGNTINSSAPLIAIYGRVYDTSSLGAVSMIKMGGFGGVCVALLSIILMTRHTRAEEDSGRMELLSATAVGRLAPLGSASAVIVFANLVLALLTALLLVAVGLPASGSLAFGLSWAGAGLAFGAIAAVCAQLSSSARTATALASVVLAACYALRAVGDSVFGSDHGPGWPSWISPIGWAQQVRPFAGDQWPVLLLSLCFSISIGAVALVLASRRDLGAGLFQTRSGPAGAAARLRSPMALAWRLQRGAFVGWLITFVLLGLMIGGIASSVGDFLNNPTAREFITKLGGEKGLVDAFLAIELSFAGILASAFGIQVVMRLAAEESEHRAEAVLATAVSRTRWALGHILIAAFGTAALLLAVGIAAGATSAIQSGEPNEVIRVALASLAQLPAAWVLTAITVAVLGIAPRLIVLGWVMFSGFILLAELGPLLNLPQWVLDVSPFAHIPRLPGVAATPTPFALLTAAAFAICAVGLASLNRRDIT</sequence>
<feature type="transmembrane region" description="Helical" evidence="1">
    <location>
        <begin position="245"/>
        <end position="266"/>
    </location>
</feature>
<dbReference type="AlphaFoldDB" id="A0A6J6BWH4"/>
<organism evidence="2">
    <name type="scientific">freshwater metagenome</name>
    <dbReference type="NCBI Taxonomy" id="449393"/>
    <lineage>
        <taxon>unclassified sequences</taxon>
        <taxon>metagenomes</taxon>
        <taxon>ecological metagenomes</taxon>
    </lineage>
</organism>
<feature type="transmembrane region" description="Helical" evidence="1">
    <location>
        <begin position="433"/>
        <end position="457"/>
    </location>
</feature>
<accession>A0A6J6BWH4</accession>
<feature type="transmembrane region" description="Helical" evidence="1">
    <location>
        <begin position="164"/>
        <end position="187"/>
    </location>
</feature>
<feature type="transmembrane region" description="Helical" evidence="1">
    <location>
        <begin position="24"/>
        <end position="43"/>
    </location>
</feature>
<keyword evidence="1" id="KW-1133">Transmembrane helix</keyword>